<dbReference type="Proteomes" id="UP000887458">
    <property type="component" value="Unassembled WGS sequence"/>
</dbReference>
<protein>
    <submittedName>
        <fullName evidence="1">Uncharacterized protein</fullName>
    </submittedName>
</protein>
<evidence type="ECO:0000313" key="2">
    <source>
        <dbReference type="Proteomes" id="UP000887458"/>
    </source>
</evidence>
<keyword evidence="2" id="KW-1185">Reference proteome</keyword>
<comment type="caution">
    <text evidence="1">The sequence shown here is derived from an EMBL/GenBank/DDBJ whole genome shotgun (WGS) entry which is preliminary data.</text>
</comment>
<proteinExistence type="predicted"/>
<name>A0ABQ8J1A6_DERPT</name>
<dbReference type="EMBL" id="NJHN03000095">
    <property type="protein sequence ID" value="KAH9416341.1"/>
    <property type="molecule type" value="Genomic_DNA"/>
</dbReference>
<organism evidence="1 2">
    <name type="scientific">Dermatophagoides pteronyssinus</name>
    <name type="common">European house dust mite</name>
    <dbReference type="NCBI Taxonomy" id="6956"/>
    <lineage>
        <taxon>Eukaryota</taxon>
        <taxon>Metazoa</taxon>
        <taxon>Ecdysozoa</taxon>
        <taxon>Arthropoda</taxon>
        <taxon>Chelicerata</taxon>
        <taxon>Arachnida</taxon>
        <taxon>Acari</taxon>
        <taxon>Acariformes</taxon>
        <taxon>Sarcoptiformes</taxon>
        <taxon>Astigmata</taxon>
        <taxon>Psoroptidia</taxon>
        <taxon>Analgoidea</taxon>
        <taxon>Pyroglyphidae</taxon>
        <taxon>Dermatophagoidinae</taxon>
        <taxon>Dermatophagoides</taxon>
    </lineage>
</organism>
<sequence>MSNRSSLNFIVDSLLNIADDRLRIKASFVLYGMMVTGFFVDEVLTIFLFELQLFQLIGWILSKNDRTKLLSGRPFTLSQLTNLISKSLENLFFNDDDDDVDVYLPANLTLPFIEFE</sequence>
<reference evidence="1 2" key="1">
    <citation type="journal article" date="2018" name="J. Allergy Clin. Immunol.">
        <title>High-quality assembly of Dermatophagoides pteronyssinus genome and transcriptome reveals a wide range of novel allergens.</title>
        <authorList>
            <person name="Liu X.Y."/>
            <person name="Yang K.Y."/>
            <person name="Wang M.Q."/>
            <person name="Kwok J.S."/>
            <person name="Zeng X."/>
            <person name="Yang Z."/>
            <person name="Xiao X.J."/>
            <person name="Lau C.P."/>
            <person name="Li Y."/>
            <person name="Huang Z.M."/>
            <person name="Ba J.G."/>
            <person name="Yim A.K."/>
            <person name="Ouyang C.Y."/>
            <person name="Ngai S.M."/>
            <person name="Chan T.F."/>
            <person name="Leung E.L."/>
            <person name="Liu L."/>
            <person name="Liu Z.G."/>
            <person name="Tsui S.K."/>
        </authorList>
    </citation>
    <scope>NUCLEOTIDE SEQUENCE [LARGE SCALE GENOMIC DNA]</scope>
    <source>
        <strain evidence="1">Derp</strain>
    </source>
</reference>
<gene>
    <name evidence="1" type="ORF">DERP_000846</name>
</gene>
<evidence type="ECO:0000313" key="1">
    <source>
        <dbReference type="EMBL" id="KAH9416341.1"/>
    </source>
</evidence>
<reference evidence="1 2" key="2">
    <citation type="journal article" date="2022" name="Mol. Biol. Evol.">
        <title>Comparative Genomics Reveals Insights into the Divergent Evolution of Astigmatic Mites and Household Pest Adaptations.</title>
        <authorList>
            <person name="Xiong Q."/>
            <person name="Wan A.T."/>
            <person name="Liu X."/>
            <person name="Fung C.S."/>
            <person name="Xiao X."/>
            <person name="Malainual N."/>
            <person name="Hou J."/>
            <person name="Wang L."/>
            <person name="Wang M."/>
            <person name="Yang K.Y."/>
            <person name="Cui Y."/>
            <person name="Leung E.L."/>
            <person name="Nong W."/>
            <person name="Shin S.K."/>
            <person name="Au S.W."/>
            <person name="Jeong K.Y."/>
            <person name="Chew F.T."/>
            <person name="Hui J.H."/>
            <person name="Leung T.F."/>
            <person name="Tungtrongchitr A."/>
            <person name="Zhong N."/>
            <person name="Liu Z."/>
            <person name="Tsui S.K."/>
        </authorList>
    </citation>
    <scope>NUCLEOTIDE SEQUENCE [LARGE SCALE GENOMIC DNA]</scope>
    <source>
        <strain evidence="1">Derp</strain>
    </source>
</reference>
<accession>A0ABQ8J1A6</accession>